<organism evidence="2 3">
    <name type="scientific">Xylocopa violacea</name>
    <name type="common">Violet carpenter bee</name>
    <name type="synonym">Apis violacea</name>
    <dbReference type="NCBI Taxonomy" id="135666"/>
    <lineage>
        <taxon>Eukaryota</taxon>
        <taxon>Metazoa</taxon>
        <taxon>Ecdysozoa</taxon>
        <taxon>Arthropoda</taxon>
        <taxon>Hexapoda</taxon>
        <taxon>Insecta</taxon>
        <taxon>Pterygota</taxon>
        <taxon>Neoptera</taxon>
        <taxon>Endopterygota</taxon>
        <taxon>Hymenoptera</taxon>
        <taxon>Apocrita</taxon>
        <taxon>Aculeata</taxon>
        <taxon>Apoidea</taxon>
        <taxon>Anthophila</taxon>
        <taxon>Apidae</taxon>
        <taxon>Xylocopa</taxon>
        <taxon>Xylocopa</taxon>
    </lineage>
</organism>
<gene>
    <name evidence="2" type="ORF">XYLVIOL_LOCUS1384</name>
</gene>
<dbReference type="InterPro" id="IPR019535">
    <property type="entry name" value="ICE2_C"/>
</dbReference>
<name>A0ABP1N575_XYLVO</name>
<evidence type="ECO:0000313" key="3">
    <source>
        <dbReference type="Proteomes" id="UP001642520"/>
    </source>
</evidence>
<proteinExistence type="predicted"/>
<evidence type="ECO:0000313" key="2">
    <source>
        <dbReference type="EMBL" id="CAL7935084.1"/>
    </source>
</evidence>
<feature type="domain" description="Little elongation complex subunit 2 C-terminal" evidence="1">
    <location>
        <begin position="453"/>
        <end position="668"/>
    </location>
</feature>
<dbReference type="Pfam" id="PF10505">
    <property type="entry name" value="NARG2_C"/>
    <property type="match status" value="1"/>
</dbReference>
<sequence>MDRFLNIDWNPSLEDIIDSTFVNEERLEKESVMHRIMTGNFTDPFKDIEEDYKDVKIDLIQNIHPDLIEKTNDTETNEMDENGQSIGMKRPYVPGIVKPVFKFPSRSKLNKEQQAMCLRVLLRFSEPDKPKLTQTEREELQKYMDLQQIISREQDEFLKFAKSKWSERSLHIMHENYINLRWNSKLQYIHKLPKYYAEVTDIPFVTKKSIELKFISECLQMGEIPKIILPPLTKPYMLRVNLIQLQKRFPPKKNTSNNPPPCYKLPVSEDVNCQELAETNNVDLVISSSGLNCLVNNMGPNYSNSWLLPLVIKRHNDKNVIYIDKPAPPIGSTIPEKNNWVYKYILKYSFINTKHPTFRSNEKYNDNVFGDINSEEILKLEEKYEHASTQMKYESCSTIPEKDDYIEDISKHGNVKSDTNSSGNVLNSNECLHTTSNSYDISINNRGTKNENSQLTEDNVSYKLFTIGPQLSEQNDLMKDVIKEYRILVRTKTDGYEILQNNVQRLLQLSPKLEHQVDLGAEAVTLEEALKQWISLTFRPHTFLARVRILAQTSEVLQIEYRTAISISNEIKRLYDIKVEDSLIILHNTIQTVANLAPGQYIMRHTVRNGAFATVFKGVENPGKNIFDIRSIYDKKFHTLLNHPWIPLDKTIATPMQKCFERMPALFYPSNNNVVPRNKKYMKKKESNAGTVRRSLRNKKKK</sequence>
<accession>A0ABP1N575</accession>
<comment type="caution">
    <text evidence="2">The sequence shown here is derived from an EMBL/GenBank/DDBJ whole genome shotgun (WGS) entry which is preliminary data.</text>
</comment>
<dbReference type="EMBL" id="CAXAJV020001282">
    <property type="protein sequence ID" value="CAL7935084.1"/>
    <property type="molecule type" value="Genomic_DNA"/>
</dbReference>
<protein>
    <recommendedName>
        <fullName evidence="1">Little elongation complex subunit 2 C-terminal domain-containing protein</fullName>
    </recommendedName>
</protein>
<dbReference type="Proteomes" id="UP001642520">
    <property type="component" value="Unassembled WGS sequence"/>
</dbReference>
<reference evidence="2 3" key="1">
    <citation type="submission" date="2024-08" db="EMBL/GenBank/DDBJ databases">
        <authorList>
            <person name="Will J Nash"/>
            <person name="Angela Man"/>
            <person name="Seanna McTaggart"/>
            <person name="Kendall Baker"/>
            <person name="Tom Barker"/>
            <person name="Leah Catchpole"/>
            <person name="Alex Durrant"/>
            <person name="Karim Gharbi"/>
            <person name="Naomi Irish"/>
            <person name="Gemy Kaithakottil"/>
            <person name="Debby Ku"/>
            <person name="Aaliyah Providence"/>
            <person name="Felix Shaw"/>
            <person name="David Swarbreck"/>
            <person name="Chris Watkins"/>
            <person name="Ann M. McCartney"/>
            <person name="Giulio Formenti"/>
            <person name="Alice Mouton"/>
            <person name="Noel Vella"/>
            <person name="Bjorn M von Reumont"/>
            <person name="Adriana Vella"/>
            <person name="Wilfried Haerty"/>
        </authorList>
    </citation>
    <scope>NUCLEOTIDE SEQUENCE [LARGE SCALE GENOMIC DNA]</scope>
</reference>
<dbReference type="PANTHER" id="PTHR14633">
    <property type="entry name" value="LITTLE ELONGATION COMPLEX SUBUNIT 2"/>
    <property type="match status" value="1"/>
</dbReference>
<evidence type="ECO:0000259" key="1">
    <source>
        <dbReference type="Pfam" id="PF10505"/>
    </source>
</evidence>
<keyword evidence="3" id="KW-1185">Reference proteome</keyword>
<dbReference type="PANTHER" id="PTHR14633:SF3">
    <property type="entry name" value="LITTLE ELONGATION COMPLEX SUBUNIT 2"/>
    <property type="match status" value="1"/>
</dbReference>